<gene>
    <name evidence="1" type="ORF">IPV69_06190</name>
</gene>
<dbReference type="RefSeq" id="WP_206294053.1">
    <property type="nucleotide sequence ID" value="NZ_CP063458.1"/>
</dbReference>
<proteinExistence type="predicted"/>
<dbReference type="EMBL" id="CP063458">
    <property type="protein sequence ID" value="QOV90948.1"/>
    <property type="molecule type" value="Genomic_DNA"/>
</dbReference>
<dbReference type="Proteomes" id="UP000593765">
    <property type="component" value="Chromosome"/>
</dbReference>
<protein>
    <submittedName>
        <fullName evidence="1">Uncharacterized protein</fullName>
    </submittedName>
</protein>
<dbReference type="AlphaFoldDB" id="A0A7M2WZL8"/>
<organism evidence="1 2">
    <name type="scientific">Humisphaera borealis</name>
    <dbReference type="NCBI Taxonomy" id="2807512"/>
    <lineage>
        <taxon>Bacteria</taxon>
        <taxon>Pseudomonadati</taxon>
        <taxon>Planctomycetota</taxon>
        <taxon>Phycisphaerae</taxon>
        <taxon>Tepidisphaerales</taxon>
        <taxon>Tepidisphaeraceae</taxon>
        <taxon>Humisphaera</taxon>
    </lineage>
</organism>
<sequence length="120" mass="13313">MDAIERNPNGRRRVILVAEADPNEHRRIIFVAADGRRKRVRLGKCSERDAEQICRHLEALARATIHGQPLPSETAVWVGGIGGKLHDRLARAGLVTGRPAVGRARQFFRAAMRFLVGADD</sequence>
<reference evidence="1 2" key="1">
    <citation type="submission" date="2020-10" db="EMBL/GenBank/DDBJ databases">
        <title>Wide distribution of Phycisphaera-like planctomycetes from WD2101 soil group in peatlands and genome analysis of the first cultivated representative.</title>
        <authorList>
            <person name="Dedysh S.N."/>
            <person name="Beletsky A.V."/>
            <person name="Ivanova A."/>
            <person name="Kulichevskaya I.S."/>
            <person name="Suzina N.E."/>
            <person name="Philippov D.A."/>
            <person name="Rakitin A.L."/>
            <person name="Mardanov A.V."/>
            <person name="Ravin N.V."/>
        </authorList>
    </citation>
    <scope>NUCLEOTIDE SEQUENCE [LARGE SCALE GENOMIC DNA]</scope>
    <source>
        <strain evidence="1 2">M1803</strain>
    </source>
</reference>
<evidence type="ECO:0000313" key="1">
    <source>
        <dbReference type="EMBL" id="QOV90948.1"/>
    </source>
</evidence>
<evidence type="ECO:0000313" key="2">
    <source>
        <dbReference type="Proteomes" id="UP000593765"/>
    </source>
</evidence>
<name>A0A7M2WZL8_9BACT</name>
<accession>A0A7M2WZL8</accession>
<dbReference type="KEGG" id="hbs:IPV69_06190"/>
<keyword evidence="2" id="KW-1185">Reference proteome</keyword>